<organism evidence="1 2">
    <name type="scientific">Hymenolepis diminuta</name>
    <name type="common">Rat tapeworm</name>
    <dbReference type="NCBI Taxonomy" id="6216"/>
    <lineage>
        <taxon>Eukaryota</taxon>
        <taxon>Metazoa</taxon>
        <taxon>Spiralia</taxon>
        <taxon>Lophotrochozoa</taxon>
        <taxon>Platyhelminthes</taxon>
        <taxon>Cestoda</taxon>
        <taxon>Eucestoda</taxon>
        <taxon>Cyclophyllidea</taxon>
        <taxon>Hymenolepididae</taxon>
        <taxon>Hymenolepis</taxon>
    </lineage>
</organism>
<evidence type="ECO:0000313" key="1">
    <source>
        <dbReference type="EMBL" id="VUZ41216.1"/>
    </source>
</evidence>
<reference evidence="1 2" key="1">
    <citation type="submission" date="2019-07" db="EMBL/GenBank/DDBJ databases">
        <authorList>
            <person name="Jastrzebski P J."/>
            <person name="Paukszto L."/>
            <person name="Jastrzebski P J."/>
        </authorList>
    </citation>
    <scope>NUCLEOTIDE SEQUENCE [LARGE SCALE GENOMIC DNA]</scope>
    <source>
        <strain evidence="1 2">WMS-il1</strain>
    </source>
</reference>
<name>A0A564Y241_HYMDI</name>
<evidence type="ECO:0000313" key="2">
    <source>
        <dbReference type="Proteomes" id="UP000321570"/>
    </source>
</evidence>
<proteinExistence type="predicted"/>
<feature type="non-terminal residue" evidence="1">
    <location>
        <position position="1"/>
    </location>
</feature>
<dbReference type="EMBL" id="CABIJS010000055">
    <property type="protein sequence ID" value="VUZ41216.1"/>
    <property type="molecule type" value="Genomic_DNA"/>
</dbReference>
<dbReference type="AlphaFoldDB" id="A0A564Y241"/>
<sequence length="57" mass="6424">RQNVGVCQLWLGERITNVHCIAYLGKCSTTLTLGREWHRGASLMRDLNSATLYTSQT</sequence>
<gene>
    <name evidence="1" type="ORF">WMSIL1_LOCUS2213</name>
</gene>
<protein>
    <submittedName>
        <fullName evidence="1">Uncharacterized protein</fullName>
    </submittedName>
</protein>
<dbReference type="Proteomes" id="UP000321570">
    <property type="component" value="Unassembled WGS sequence"/>
</dbReference>
<keyword evidence="2" id="KW-1185">Reference proteome</keyword>
<accession>A0A564Y241</accession>